<protein>
    <recommendedName>
        <fullName evidence="4">Phage tail tape measure protein, lambda family</fullName>
    </recommendedName>
</protein>
<accession>A0A1H6BEB8</accession>
<evidence type="ECO:0000256" key="1">
    <source>
        <dbReference type="SAM" id="MobiDB-lite"/>
    </source>
</evidence>
<name>A0A1H6BEB8_9HYPH</name>
<feature type="region of interest" description="Disordered" evidence="1">
    <location>
        <begin position="282"/>
        <end position="309"/>
    </location>
</feature>
<evidence type="ECO:0008006" key="4">
    <source>
        <dbReference type="Google" id="ProtNLM"/>
    </source>
</evidence>
<evidence type="ECO:0000313" key="2">
    <source>
        <dbReference type="EMBL" id="SEG59143.1"/>
    </source>
</evidence>
<organism evidence="2 3">
    <name type="scientific">Bosea lathyri</name>
    <dbReference type="NCBI Taxonomy" id="1036778"/>
    <lineage>
        <taxon>Bacteria</taxon>
        <taxon>Pseudomonadati</taxon>
        <taxon>Pseudomonadota</taxon>
        <taxon>Alphaproteobacteria</taxon>
        <taxon>Hyphomicrobiales</taxon>
        <taxon>Boseaceae</taxon>
        <taxon>Bosea</taxon>
    </lineage>
</organism>
<reference evidence="2 3" key="1">
    <citation type="submission" date="2016-10" db="EMBL/GenBank/DDBJ databases">
        <authorList>
            <person name="de Groot N.N."/>
        </authorList>
    </citation>
    <scope>NUCLEOTIDE SEQUENCE [LARGE SCALE GENOMIC DNA]</scope>
    <source>
        <strain evidence="2 3">DSM 26656</strain>
    </source>
</reference>
<evidence type="ECO:0000313" key="3">
    <source>
        <dbReference type="Proteomes" id="UP000236743"/>
    </source>
</evidence>
<sequence length="589" mass="61513">MANDLVISVGASIKDLERQMRAAAKLTDQAADEMEARFKQANPSFGGDFGLGVLKGAIAAISFEKIASGIMAANREIAAFGESARRAGVEVERFQSLRLAGANEGIAGKAFDSGLQGLAKALNDSRREETELSKLLDANNIKVKSRTGEIISTNEALAIAADLISRAATEQDKIEIAKRFGLPADFVPLLEGGAAALERLARNAADAGTILSSEVIDKAKQFDQAWDTAWNAFTSNAKASVTQAGLALAEVISKAVEFQNRMENARRAGAGIGQTFADLSNGKAPAAPNEAVPTATSAPFPPSRPSGVVVGRTTAIPTKATGGGGGGKTEEETAQARLEKYIETLMRQNSVLDAEVATFGKSNAEKRAAVELAKAQVDLAKLDETERQKIITSLTREIELSEQKRKTLADLKAAQDGLRDAQKFFGDAAVDALEDLIVNGKKAEDVVKNLAASLAKAALQAALMGSGPLAGLFGLKGENGATGGLFGSLFSGNLFGRATGGPVNAGQPYRVGERGPETFVPTSPGKIVPAGRGGGSMALTVSVVGARGNAEIEQMVQSGIVSGLKAYDANFDRRLGEARYQSARRSGRY</sequence>
<dbReference type="AlphaFoldDB" id="A0A1H6BEB8"/>
<keyword evidence="3" id="KW-1185">Reference proteome</keyword>
<dbReference type="Proteomes" id="UP000236743">
    <property type="component" value="Unassembled WGS sequence"/>
</dbReference>
<proteinExistence type="predicted"/>
<gene>
    <name evidence="2" type="ORF">SAMN04488115_107179</name>
</gene>
<dbReference type="EMBL" id="FNUY01000007">
    <property type="protein sequence ID" value="SEG59143.1"/>
    <property type="molecule type" value="Genomic_DNA"/>
</dbReference>